<dbReference type="Gene3D" id="4.10.240.10">
    <property type="entry name" value="Zn(2)-C6 fungal-type DNA-binding domain"/>
    <property type="match status" value="1"/>
</dbReference>
<dbReference type="Pfam" id="PF00172">
    <property type="entry name" value="Zn_clus"/>
    <property type="match status" value="1"/>
</dbReference>
<organism evidence="9 10">
    <name type="scientific">Aspergillus thermomutatus</name>
    <name type="common">Neosartorya pseudofischeri</name>
    <dbReference type="NCBI Taxonomy" id="41047"/>
    <lineage>
        <taxon>Eukaryota</taxon>
        <taxon>Fungi</taxon>
        <taxon>Dikarya</taxon>
        <taxon>Ascomycota</taxon>
        <taxon>Pezizomycotina</taxon>
        <taxon>Eurotiomycetes</taxon>
        <taxon>Eurotiomycetidae</taxon>
        <taxon>Eurotiales</taxon>
        <taxon>Aspergillaceae</taxon>
        <taxon>Aspergillus</taxon>
        <taxon>Aspergillus subgen. Fumigati</taxon>
    </lineage>
</organism>
<evidence type="ECO:0000313" key="9">
    <source>
        <dbReference type="EMBL" id="RHZ64922.1"/>
    </source>
</evidence>
<feature type="domain" description="Zn(2)-C6 fungal-type" evidence="8">
    <location>
        <begin position="13"/>
        <end position="41"/>
    </location>
</feature>
<keyword evidence="10" id="KW-1185">Reference proteome</keyword>
<dbReference type="PANTHER" id="PTHR36206">
    <property type="entry name" value="ASPERCRYPTIN BIOSYNTHESIS CLUSTER-SPECIFIC TRANSCRIPTION REGULATOR ATNN-RELATED"/>
    <property type="match status" value="1"/>
</dbReference>
<dbReference type="GO" id="GO:0003677">
    <property type="term" value="F:DNA binding"/>
    <property type="evidence" value="ECO:0007669"/>
    <property type="project" value="UniProtKB-KW"/>
</dbReference>
<protein>
    <recommendedName>
        <fullName evidence="8">Zn(2)-C6 fungal-type domain-containing protein</fullName>
    </recommendedName>
</protein>
<dbReference type="PROSITE" id="PS50048">
    <property type="entry name" value="ZN2_CY6_FUNGAL_2"/>
    <property type="match status" value="1"/>
</dbReference>
<sequence length="560" mass="62850">MPLRTVVSRSRAGCLTCKIRRVKCDEEKPSCRRCRSTGRKCDGYASPSSTTPRQSTDLRIVQYTSQVSEPIRMRMFASFHQPLADHDYRALEFFHFQTVSCFGAKAGDFLLRAAYHDATVRVAAIALGSLHRIFVGDGDGSAVAQPRLTQYALQQYNAAIHLALNQIPVTERQSSDSILILCVLFFCFESVQGHFRNAVQHGIAGLRILKQREERFVNEGNVAGLPPSVVRLLFVTIENQMLEVDWKSYLPVSIQSTLLSPSQRPPVNLEDTPSTLDQLSDSFQFCYNQYLKFLYLSQAPEGAELSRTLQQNQAYYGQMLRHMQTWSEQFDSFLEAHVQNAQSATDCTTIKHLKMWRKIMGIFLQMDAPPAQGGLDQFCSEFAAILGLAEDLMNSPSCKPPAVSNSNRPSVKHGKPQRPMAQPGRQPQQNTLPTILPKPESSPPPSSSFFVVSLGLIPLLWIVATSCRHSQIRHRAIDLMSRSRRREGVWDSVLFSTLARKMVRMEEEAAGFAQGATYEPADLPVSARTNTVAGEFGEGRQGKIEFLREGVKLREETIQW</sequence>
<keyword evidence="5" id="KW-0804">Transcription</keyword>
<dbReference type="OrthoDB" id="2593732at2759"/>
<dbReference type="InterPro" id="IPR036864">
    <property type="entry name" value="Zn2-C6_fun-type_DNA-bd_sf"/>
</dbReference>
<keyword evidence="4" id="KW-0238">DNA-binding</keyword>
<dbReference type="VEuPathDB" id="FungiDB:CDV56_106904"/>
<dbReference type="GeneID" id="38128878"/>
<dbReference type="Proteomes" id="UP000215305">
    <property type="component" value="Unassembled WGS sequence"/>
</dbReference>
<evidence type="ECO:0000256" key="5">
    <source>
        <dbReference type="ARBA" id="ARBA00023163"/>
    </source>
</evidence>
<reference evidence="9" key="1">
    <citation type="submission" date="2018-08" db="EMBL/GenBank/DDBJ databases">
        <title>Draft genome sequence of azole-resistant Aspergillus thermomutatus (Neosartorya pseudofischeri) strain HMR AF 39, isolated from a human nasal aspirate.</title>
        <authorList>
            <person name="Parent-Michaud M."/>
            <person name="Dufresne P.J."/>
            <person name="Fournier E."/>
            <person name="Martineau C."/>
            <person name="Moreira S."/>
            <person name="Perkins V."/>
            <person name="De Repentigny L."/>
            <person name="Dufresne S.F."/>
        </authorList>
    </citation>
    <scope>NUCLEOTIDE SEQUENCE [LARGE SCALE GENOMIC DNA]</scope>
    <source>
        <strain evidence="9">HMR AF 39</strain>
    </source>
</reference>
<dbReference type="PANTHER" id="PTHR36206:SF12">
    <property type="entry name" value="ASPERCRYPTIN BIOSYNTHESIS CLUSTER-SPECIFIC TRANSCRIPTION REGULATOR ATNN-RELATED"/>
    <property type="match status" value="1"/>
</dbReference>
<evidence type="ECO:0000256" key="6">
    <source>
        <dbReference type="ARBA" id="ARBA00023242"/>
    </source>
</evidence>
<dbReference type="SMART" id="SM00066">
    <property type="entry name" value="GAL4"/>
    <property type="match status" value="1"/>
</dbReference>
<evidence type="ECO:0000259" key="8">
    <source>
        <dbReference type="PROSITE" id="PS50048"/>
    </source>
</evidence>
<dbReference type="CDD" id="cd00067">
    <property type="entry name" value="GAL4"/>
    <property type="match status" value="1"/>
</dbReference>
<proteinExistence type="predicted"/>
<evidence type="ECO:0000313" key="10">
    <source>
        <dbReference type="Proteomes" id="UP000215305"/>
    </source>
</evidence>
<keyword evidence="3" id="KW-0805">Transcription regulation</keyword>
<dbReference type="RefSeq" id="XP_026617661.1">
    <property type="nucleotide sequence ID" value="XM_026760523.1"/>
</dbReference>
<dbReference type="InterPro" id="IPR001138">
    <property type="entry name" value="Zn2Cys6_DnaBD"/>
</dbReference>
<dbReference type="GO" id="GO:0008270">
    <property type="term" value="F:zinc ion binding"/>
    <property type="evidence" value="ECO:0007669"/>
    <property type="project" value="InterPro"/>
</dbReference>
<gene>
    <name evidence="9" type="ORF">CDV56_106904</name>
</gene>
<dbReference type="InterPro" id="IPR052360">
    <property type="entry name" value="Transcr_Regulatory_Proteins"/>
</dbReference>
<dbReference type="AlphaFoldDB" id="A0A397HPH6"/>
<dbReference type="SUPFAM" id="SSF57701">
    <property type="entry name" value="Zn2/Cys6 DNA-binding domain"/>
    <property type="match status" value="1"/>
</dbReference>
<dbReference type="STRING" id="41047.A0A397HPH6"/>
<evidence type="ECO:0000256" key="2">
    <source>
        <dbReference type="ARBA" id="ARBA00022833"/>
    </source>
</evidence>
<keyword evidence="6" id="KW-0539">Nucleus</keyword>
<dbReference type="PROSITE" id="PS00463">
    <property type="entry name" value="ZN2_CY6_FUNGAL_1"/>
    <property type="match status" value="1"/>
</dbReference>
<evidence type="ECO:0000256" key="4">
    <source>
        <dbReference type="ARBA" id="ARBA00023125"/>
    </source>
</evidence>
<evidence type="ECO:0000256" key="7">
    <source>
        <dbReference type="SAM" id="MobiDB-lite"/>
    </source>
</evidence>
<name>A0A397HPH6_ASPTH</name>
<feature type="region of interest" description="Disordered" evidence="7">
    <location>
        <begin position="396"/>
        <end position="442"/>
    </location>
</feature>
<keyword evidence="1" id="KW-0479">Metal-binding</keyword>
<dbReference type="EMBL" id="NKHU02000020">
    <property type="protein sequence ID" value="RHZ64922.1"/>
    <property type="molecule type" value="Genomic_DNA"/>
</dbReference>
<evidence type="ECO:0000256" key="1">
    <source>
        <dbReference type="ARBA" id="ARBA00022723"/>
    </source>
</evidence>
<evidence type="ECO:0000256" key="3">
    <source>
        <dbReference type="ARBA" id="ARBA00023015"/>
    </source>
</evidence>
<accession>A0A397HPH6</accession>
<dbReference type="GO" id="GO:0000981">
    <property type="term" value="F:DNA-binding transcription factor activity, RNA polymerase II-specific"/>
    <property type="evidence" value="ECO:0007669"/>
    <property type="project" value="InterPro"/>
</dbReference>
<keyword evidence="2" id="KW-0862">Zinc</keyword>
<comment type="caution">
    <text evidence="9">The sequence shown here is derived from an EMBL/GenBank/DDBJ whole genome shotgun (WGS) entry which is preliminary data.</text>
</comment>